<proteinExistence type="predicted"/>
<keyword evidence="2" id="KW-1185">Reference proteome</keyword>
<evidence type="ECO:0000313" key="2">
    <source>
        <dbReference type="Proteomes" id="UP000699042"/>
    </source>
</evidence>
<evidence type="ECO:0000313" key="1">
    <source>
        <dbReference type="EMBL" id="KAG7053899.1"/>
    </source>
</evidence>
<protein>
    <submittedName>
        <fullName evidence="1">Uncharacterized protein</fullName>
    </submittedName>
</protein>
<feature type="non-terminal residue" evidence="1">
    <location>
        <position position="36"/>
    </location>
</feature>
<dbReference type="AlphaFoldDB" id="A0A9P7RDZ3"/>
<dbReference type="EMBL" id="JAESDN010000003">
    <property type="protein sequence ID" value="KAG7053899.1"/>
    <property type="molecule type" value="Genomic_DNA"/>
</dbReference>
<name>A0A9P7RDZ3_9PEZI</name>
<dbReference type="Proteomes" id="UP000699042">
    <property type="component" value="Unassembled WGS sequence"/>
</dbReference>
<gene>
    <name evidence="1" type="ORF">JMJ77_000977</name>
</gene>
<accession>A0A9P7RDZ3</accession>
<sequence>MGNVQVGTPSTYRQGFPRQWARPVPSVYPVPTPLFR</sequence>
<organism evidence="1 2">
    <name type="scientific">Colletotrichum scovillei</name>
    <dbReference type="NCBI Taxonomy" id="1209932"/>
    <lineage>
        <taxon>Eukaryota</taxon>
        <taxon>Fungi</taxon>
        <taxon>Dikarya</taxon>
        <taxon>Ascomycota</taxon>
        <taxon>Pezizomycotina</taxon>
        <taxon>Sordariomycetes</taxon>
        <taxon>Hypocreomycetidae</taxon>
        <taxon>Glomerellales</taxon>
        <taxon>Glomerellaceae</taxon>
        <taxon>Colletotrichum</taxon>
        <taxon>Colletotrichum acutatum species complex</taxon>
    </lineage>
</organism>
<comment type="caution">
    <text evidence="1">The sequence shown here is derived from an EMBL/GenBank/DDBJ whole genome shotgun (WGS) entry which is preliminary data.</text>
</comment>
<reference evidence="1" key="1">
    <citation type="submission" date="2021-05" db="EMBL/GenBank/DDBJ databases">
        <title>Comparative genomics of three Colletotrichum scovillei strains and genetic complementation revealed genes involved fungal growth and virulence on chili pepper.</title>
        <authorList>
            <person name="Hsieh D.-K."/>
            <person name="Chuang S.-C."/>
            <person name="Chen C.-Y."/>
            <person name="Chao Y.-T."/>
            <person name="Lu M.-Y.J."/>
            <person name="Lee M.-H."/>
            <person name="Shih M.-C."/>
        </authorList>
    </citation>
    <scope>NUCLEOTIDE SEQUENCE</scope>
    <source>
        <strain evidence="1">Coll-153</strain>
    </source>
</reference>